<proteinExistence type="predicted"/>
<dbReference type="EMBL" id="ML119722">
    <property type="protein sequence ID" value="RPA77659.1"/>
    <property type="molecule type" value="Genomic_DNA"/>
</dbReference>
<keyword evidence="3" id="KW-1185">Reference proteome</keyword>
<protein>
    <submittedName>
        <fullName evidence="2">Uncharacterized protein</fullName>
    </submittedName>
</protein>
<gene>
    <name evidence="2" type="ORF">BJ508DRAFT_164743</name>
</gene>
<name>A0A3N4HVH5_ASCIM</name>
<sequence>MNAETTSDAVMTEPSAETLETDTSSLPSRDWEDFDDGSDSWDNDSEDGQSLTNPPLWRSANPQIAHLFCPGRRSMDDEDFQRCGWLEIGVPEFLETKTWSLGSTALVALGVYNTYDRINMSENPNRFEQWDAGFFATNGCFQCEKNHCYARKYLKSPESFARVYSSENDCFLIHKTLLRRDSILLSEMDIRNSEFRDLDNESPLELAFSSENTSTIQLYIESISAPCDLQLRTSIWNPMSRIHSEYADVEVTTSCLVTIYCNTYLLAYRLRSRPLLMYHLTEMFRKCFESHGSTIGFSDGTQQRYPEFLKADTVKKLYDTLPEASSSMSMSELTAYRINDMRGIIAHVLSQVLHHGRPCFSRKNTVKTIRVLANQCPQFARDLAWMADKC</sequence>
<reference evidence="2 3" key="1">
    <citation type="journal article" date="2018" name="Nat. Ecol. Evol.">
        <title>Pezizomycetes genomes reveal the molecular basis of ectomycorrhizal truffle lifestyle.</title>
        <authorList>
            <person name="Murat C."/>
            <person name="Payen T."/>
            <person name="Noel B."/>
            <person name="Kuo A."/>
            <person name="Morin E."/>
            <person name="Chen J."/>
            <person name="Kohler A."/>
            <person name="Krizsan K."/>
            <person name="Balestrini R."/>
            <person name="Da Silva C."/>
            <person name="Montanini B."/>
            <person name="Hainaut M."/>
            <person name="Levati E."/>
            <person name="Barry K.W."/>
            <person name="Belfiori B."/>
            <person name="Cichocki N."/>
            <person name="Clum A."/>
            <person name="Dockter R.B."/>
            <person name="Fauchery L."/>
            <person name="Guy J."/>
            <person name="Iotti M."/>
            <person name="Le Tacon F."/>
            <person name="Lindquist E.A."/>
            <person name="Lipzen A."/>
            <person name="Malagnac F."/>
            <person name="Mello A."/>
            <person name="Molinier V."/>
            <person name="Miyauchi S."/>
            <person name="Poulain J."/>
            <person name="Riccioni C."/>
            <person name="Rubini A."/>
            <person name="Sitrit Y."/>
            <person name="Splivallo R."/>
            <person name="Traeger S."/>
            <person name="Wang M."/>
            <person name="Zifcakova L."/>
            <person name="Wipf D."/>
            <person name="Zambonelli A."/>
            <person name="Paolocci F."/>
            <person name="Nowrousian M."/>
            <person name="Ottonello S."/>
            <person name="Baldrian P."/>
            <person name="Spatafora J.W."/>
            <person name="Henrissat B."/>
            <person name="Nagy L.G."/>
            <person name="Aury J.M."/>
            <person name="Wincker P."/>
            <person name="Grigoriev I.V."/>
            <person name="Bonfante P."/>
            <person name="Martin F.M."/>
        </authorList>
    </citation>
    <scope>NUCLEOTIDE SEQUENCE [LARGE SCALE GENOMIC DNA]</scope>
    <source>
        <strain evidence="2 3">RN42</strain>
    </source>
</reference>
<feature type="compositionally biased region" description="Acidic residues" evidence="1">
    <location>
        <begin position="32"/>
        <end position="47"/>
    </location>
</feature>
<dbReference type="AlphaFoldDB" id="A0A3N4HVH5"/>
<accession>A0A3N4HVH5</accession>
<evidence type="ECO:0000313" key="2">
    <source>
        <dbReference type="EMBL" id="RPA77659.1"/>
    </source>
</evidence>
<dbReference type="Proteomes" id="UP000275078">
    <property type="component" value="Unassembled WGS sequence"/>
</dbReference>
<evidence type="ECO:0000256" key="1">
    <source>
        <dbReference type="SAM" id="MobiDB-lite"/>
    </source>
</evidence>
<feature type="region of interest" description="Disordered" evidence="1">
    <location>
        <begin position="1"/>
        <end position="58"/>
    </location>
</feature>
<organism evidence="2 3">
    <name type="scientific">Ascobolus immersus RN42</name>
    <dbReference type="NCBI Taxonomy" id="1160509"/>
    <lineage>
        <taxon>Eukaryota</taxon>
        <taxon>Fungi</taxon>
        <taxon>Dikarya</taxon>
        <taxon>Ascomycota</taxon>
        <taxon>Pezizomycotina</taxon>
        <taxon>Pezizomycetes</taxon>
        <taxon>Pezizales</taxon>
        <taxon>Ascobolaceae</taxon>
        <taxon>Ascobolus</taxon>
    </lineage>
</organism>
<evidence type="ECO:0000313" key="3">
    <source>
        <dbReference type="Proteomes" id="UP000275078"/>
    </source>
</evidence>